<organism evidence="7 8">
    <name type="scientific">Musa acuminata subsp. malaccensis</name>
    <name type="common">Wild banana</name>
    <name type="synonym">Musa malaccensis</name>
    <dbReference type="NCBI Taxonomy" id="214687"/>
    <lineage>
        <taxon>Eukaryota</taxon>
        <taxon>Viridiplantae</taxon>
        <taxon>Streptophyta</taxon>
        <taxon>Embryophyta</taxon>
        <taxon>Tracheophyta</taxon>
        <taxon>Spermatophyta</taxon>
        <taxon>Magnoliopsida</taxon>
        <taxon>Liliopsida</taxon>
        <taxon>Zingiberales</taxon>
        <taxon>Musaceae</taxon>
        <taxon>Musa</taxon>
    </lineage>
</organism>
<feature type="repeat" description="WD" evidence="5">
    <location>
        <begin position="99"/>
        <end position="131"/>
    </location>
</feature>
<dbReference type="PROSITE" id="PS50082">
    <property type="entry name" value="WD_REPEATS_2"/>
    <property type="match status" value="6"/>
</dbReference>
<dbReference type="GO" id="GO:0005080">
    <property type="term" value="F:protein kinase C binding"/>
    <property type="evidence" value="ECO:0000318"/>
    <property type="project" value="GO_Central"/>
</dbReference>
<dbReference type="SMART" id="SM00320">
    <property type="entry name" value="WD40"/>
    <property type="match status" value="7"/>
</dbReference>
<name>A0A804I3G6_MUSAM</name>
<feature type="repeat" description="WD" evidence="5">
    <location>
        <begin position="57"/>
        <end position="98"/>
    </location>
</feature>
<keyword evidence="2 5" id="KW-0853">WD repeat</keyword>
<comment type="similarity">
    <text evidence="1">Belongs to the WD repeat G protein beta family. Ribosomal protein RACK1 subfamily.</text>
</comment>
<accession>A0A804I3G6</accession>
<evidence type="ECO:0000256" key="1">
    <source>
        <dbReference type="ARBA" id="ARBA00007253"/>
    </source>
</evidence>
<dbReference type="GO" id="GO:1990904">
    <property type="term" value="C:ribonucleoprotein complex"/>
    <property type="evidence" value="ECO:0007669"/>
    <property type="project" value="UniProtKB-KW"/>
</dbReference>
<dbReference type="PRINTS" id="PR00320">
    <property type="entry name" value="GPROTEINBRPT"/>
</dbReference>
<evidence type="ECO:0000313" key="7">
    <source>
        <dbReference type="EnsemblPlants" id="Ma02_p16340.1"/>
    </source>
</evidence>
<keyword evidence="3" id="KW-0677">Repeat</keyword>
<sequence length="312" mass="34503">MAQIAVLSDTLAGHTDMVTAIAVSAYYSPIVVSSSCDKSVLIWKIKDDVTVVPHRRLTGHSHFVEDVVLNSDGQLAFSASWDGDVRFRDVATGSITSRFVGHTKDVLSVTISPDNRQIVSGGRDRIIKVWNSLGECKCTIEGADAHTEWVSCVRFSPNFHKLVLVSDSWDRTVKVWNFTNRKLMYTLVGHTGYVNAVAVTPDGTMCASGGKDTLVLLWELAIGAKVHEFNAGSIIHAICFSPRWYRLCVASENDFRIWDLAEKTLLQVLKPETAVGRKKRPFCTSLTWSTNGLTLYSGYKDGTIRLWGFSPA</sequence>
<dbReference type="GO" id="GO:2001125">
    <property type="term" value="P:negative regulation of translational frameshifting"/>
    <property type="evidence" value="ECO:0000318"/>
    <property type="project" value="GO_Central"/>
</dbReference>
<dbReference type="GO" id="GO:0045182">
    <property type="term" value="F:translation regulator activity"/>
    <property type="evidence" value="ECO:0007669"/>
    <property type="project" value="InterPro"/>
</dbReference>
<dbReference type="OrthoDB" id="7875889at2759"/>
<evidence type="ECO:0000256" key="3">
    <source>
        <dbReference type="ARBA" id="ARBA00022737"/>
    </source>
</evidence>
<dbReference type="AlphaFoldDB" id="A0A804I3G6"/>
<dbReference type="PANTHER" id="PTHR19868">
    <property type="entry name" value="RECEPTOR FOR ACTIVATED PROTEIN KINASE C RACK1"/>
    <property type="match status" value="1"/>
</dbReference>
<feature type="repeat" description="WD" evidence="5">
    <location>
        <begin position="187"/>
        <end position="228"/>
    </location>
</feature>
<dbReference type="GO" id="GO:0005829">
    <property type="term" value="C:cytosol"/>
    <property type="evidence" value="ECO:0000318"/>
    <property type="project" value="GO_Central"/>
</dbReference>
<reference evidence="6" key="1">
    <citation type="submission" date="2021-03" db="EMBL/GenBank/DDBJ databases">
        <authorList>
            <consortium name="Genoscope - CEA"/>
            <person name="William W."/>
        </authorList>
    </citation>
    <scope>NUCLEOTIDE SEQUENCE</scope>
    <source>
        <strain evidence="6">Doubled-haploid Pahang</strain>
    </source>
</reference>
<dbReference type="InterPro" id="IPR036322">
    <property type="entry name" value="WD40_repeat_dom_sf"/>
</dbReference>
<evidence type="ECO:0000256" key="5">
    <source>
        <dbReference type="PROSITE-ProRule" id="PRU00221"/>
    </source>
</evidence>
<dbReference type="PROSITE" id="PS00678">
    <property type="entry name" value="WD_REPEATS_1"/>
    <property type="match status" value="1"/>
</dbReference>
<dbReference type="InterPro" id="IPR019775">
    <property type="entry name" value="WD40_repeat_CS"/>
</dbReference>
<feature type="repeat" description="WD" evidence="5">
    <location>
        <begin position="143"/>
        <end position="186"/>
    </location>
</feature>
<dbReference type="InterPro" id="IPR045223">
    <property type="entry name" value="RACK1-like"/>
</dbReference>
<dbReference type="GO" id="GO:0072344">
    <property type="term" value="P:rescue of stalled ribosome"/>
    <property type="evidence" value="ECO:0000318"/>
    <property type="project" value="GO_Central"/>
</dbReference>
<feature type="repeat" description="WD" evidence="5">
    <location>
        <begin position="11"/>
        <end position="53"/>
    </location>
</feature>
<proteinExistence type="inferred from homology"/>
<dbReference type="GO" id="GO:0043022">
    <property type="term" value="F:ribosome binding"/>
    <property type="evidence" value="ECO:0000318"/>
    <property type="project" value="GO_Central"/>
</dbReference>
<dbReference type="Gene3D" id="2.130.10.10">
    <property type="entry name" value="YVTN repeat-like/Quinoprotein amine dehydrogenase"/>
    <property type="match status" value="1"/>
</dbReference>
<feature type="repeat" description="WD" evidence="5">
    <location>
        <begin position="284"/>
        <end position="312"/>
    </location>
</feature>
<keyword evidence="8" id="KW-1185">Reference proteome</keyword>
<dbReference type="InterPro" id="IPR015943">
    <property type="entry name" value="WD40/YVTN_repeat-like_dom_sf"/>
</dbReference>
<dbReference type="SUPFAM" id="SSF50978">
    <property type="entry name" value="WD40 repeat-like"/>
    <property type="match status" value="1"/>
</dbReference>
<evidence type="ECO:0000256" key="4">
    <source>
        <dbReference type="ARBA" id="ARBA00023274"/>
    </source>
</evidence>
<evidence type="ECO:0000313" key="6">
    <source>
        <dbReference type="EMBL" id="CAG1862225.1"/>
    </source>
</evidence>
<evidence type="ECO:0000256" key="2">
    <source>
        <dbReference type="ARBA" id="ARBA00022574"/>
    </source>
</evidence>
<reference evidence="7" key="2">
    <citation type="submission" date="2021-05" db="UniProtKB">
        <authorList>
            <consortium name="EnsemblPlants"/>
        </authorList>
    </citation>
    <scope>IDENTIFICATION</scope>
    <source>
        <strain evidence="7">subsp. malaccensis</strain>
    </source>
</reference>
<evidence type="ECO:0000313" key="8">
    <source>
        <dbReference type="Proteomes" id="UP000012960"/>
    </source>
</evidence>
<dbReference type="CDD" id="cd00200">
    <property type="entry name" value="WD40"/>
    <property type="match status" value="1"/>
</dbReference>
<dbReference type="Proteomes" id="UP000012960">
    <property type="component" value="Unplaced"/>
</dbReference>
<dbReference type="GO" id="GO:0005634">
    <property type="term" value="C:nucleus"/>
    <property type="evidence" value="ECO:0000318"/>
    <property type="project" value="GO_Central"/>
</dbReference>
<gene>
    <name evidence="6" type="ORF">GSMUA_71190.1</name>
</gene>
<dbReference type="FunFam" id="2.130.10.10:FF:000615">
    <property type="entry name" value="Receptor for activated C kinase 1"/>
    <property type="match status" value="1"/>
</dbReference>
<dbReference type="PROSITE" id="PS50294">
    <property type="entry name" value="WD_REPEATS_REGION"/>
    <property type="match status" value="5"/>
</dbReference>
<keyword evidence="4" id="KW-0687">Ribonucleoprotein</keyword>
<dbReference type="EMBL" id="HG996467">
    <property type="protein sequence ID" value="CAG1862225.1"/>
    <property type="molecule type" value="Genomic_DNA"/>
</dbReference>
<dbReference type="InterPro" id="IPR020472">
    <property type="entry name" value="WD40_PAC1"/>
</dbReference>
<dbReference type="EnsemblPlants" id="Ma02_t16340.1">
    <property type="protein sequence ID" value="Ma02_p16340.1"/>
    <property type="gene ID" value="Ma02_g16340"/>
</dbReference>
<protein>
    <submittedName>
        <fullName evidence="6">(wild Malaysian banana) hypothetical protein</fullName>
    </submittedName>
</protein>
<dbReference type="InterPro" id="IPR001680">
    <property type="entry name" value="WD40_rpt"/>
</dbReference>
<dbReference type="Pfam" id="PF00400">
    <property type="entry name" value="WD40"/>
    <property type="match status" value="6"/>
</dbReference>
<dbReference type="Gramene" id="Ma02_t16340.1">
    <property type="protein sequence ID" value="Ma02_p16340.1"/>
    <property type="gene ID" value="Ma02_g16340"/>
</dbReference>